<sequence length="371" mass="40700">MSLETGELDASDGGVSSAGASDEEGLRLEAAAGKKTSELSFVMVRLASDISSEPADSEHSGQLVPEVPRGLLDADALAAAFDKIVDDAVAPTSDKESLIAVSMKENKIEIVQEIAMVVRVSDDKEADAPKRDEVEMESEQAIAQVNHPENKFDQSALHEEENDENEADEVEPGEYEDDGSELGEDELDDDELDEDELDEDEISASSDDNNDSSEFIQGDYENTLRKRHAQNSNDDMSVDPPSDELILPEPSNILEEVWMSVFTPGVNSRVVMVMDVCFYALFFVFFGMLVITGGNFHVIFLILITACLFISVKWFIAELRKAEAETAGKASKDETPDSFDAGRSLGQRDDDQNGQQEASLVEAKIREKKEN</sequence>
<reference evidence="3 4" key="1">
    <citation type="journal article" date="2019" name="Sci. Rep.">
        <title>Comparative genomics of chytrid fungi reveal insights into the obligate biotrophic and pathogenic lifestyle of Synchytrium endobioticum.</title>
        <authorList>
            <person name="van de Vossenberg B.T.L.H."/>
            <person name="Warris S."/>
            <person name="Nguyen H.D.T."/>
            <person name="van Gent-Pelzer M.P.E."/>
            <person name="Joly D.L."/>
            <person name="van de Geest H.C."/>
            <person name="Bonants P.J.M."/>
            <person name="Smith D.S."/>
            <person name="Levesque C.A."/>
            <person name="van der Lee T.A.J."/>
        </authorList>
    </citation>
    <scope>NUCLEOTIDE SEQUENCE [LARGE SCALE GENOMIC DNA]</scope>
    <source>
        <strain evidence="3 4">CBS 675.73</strain>
    </source>
</reference>
<dbReference type="InterPro" id="IPR013945">
    <property type="entry name" value="Pkr1"/>
</dbReference>
<feature type="transmembrane region" description="Helical" evidence="2">
    <location>
        <begin position="270"/>
        <end position="291"/>
    </location>
</feature>
<organism evidence="3 4">
    <name type="scientific">Chytriomyces confervae</name>
    <dbReference type="NCBI Taxonomy" id="246404"/>
    <lineage>
        <taxon>Eukaryota</taxon>
        <taxon>Fungi</taxon>
        <taxon>Fungi incertae sedis</taxon>
        <taxon>Chytridiomycota</taxon>
        <taxon>Chytridiomycota incertae sedis</taxon>
        <taxon>Chytridiomycetes</taxon>
        <taxon>Chytridiales</taxon>
        <taxon>Chytriomycetaceae</taxon>
        <taxon>Chytriomyces</taxon>
    </lineage>
</organism>
<feature type="region of interest" description="Disordered" evidence="1">
    <location>
        <begin position="1"/>
        <end position="24"/>
    </location>
</feature>
<dbReference type="AlphaFoldDB" id="A0A507FP92"/>
<keyword evidence="2" id="KW-0472">Membrane</keyword>
<dbReference type="PANTHER" id="PTHR28251:SF1">
    <property type="entry name" value="V-TYPE ATPASE ASSEMBLY FACTOR PKR1"/>
    <property type="match status" value="1"/>
</dbReference>
<keyword evidence="4" id="KW-1185">Reference proteome</keyword>
<dbReference type="Proteomes" id="UP000320333">
    <property type="component" value="Unassembled WGS sequence"/>
</dbReference>
<feature type="transmembrane region" description="Helical" evidence="2">
    <location>
        <begin position="297"/>
        <end position="316"/>
    </location>
</feature>
<evidence type="ECO:0000256" key="2">
    <source>
        <dbReference type="SAM" id="Phobius"/>
    </source>
</evidence>
<gene>
    <name evidence="3" type="ORF">CcCBS67573_g00483</name>
</gene>
<dbReference type="EMBL" id="QEAP01000006">
    <property type="protein sequence ID" value="TPX78261.1"/>
    <property type="molecule type" value="Genomic_DNA"/>
</dbReference>
<feature type="compositionally biased region" description="Low complexity" evidence="1">
    <location>
        <begin position="11"/>
        <end position="20"/>
    </location>
</feature>
<dbReference type="PANTHER" id="PTHR28251">
    <property type="entry name" value="V-TYPE ATPASE ASSEMBLY FACTOR PKR1"/>
    <property type="match status" value="1"/>
</dbReference>
<feature type="compositionally biased region" description="Basic and acidic residues" evidence="1">
    <location>
        <begin position="148"/>
        <end position="159"/>
    </location>
</feature>
<proteinExistence type="predicted"/>
<protein>
    <submittedName>
        <fullName evidence="3">Uncharacterized protein</fullName>
    </submittedName>
</protein>
<dbReference type="GO" id="GO:0070072">
    <property type="term" value="P:vacuolar proton-transporting V-type ATPase complex assembly"/>
    <property type="evidence" value="ECO:0007669"/>
    <property type="project" value="InterPro"/>
</dbReference>
<feature type="region of interest" description="Disordered" evidence="1">
    <location>
        <begin position="118"/>
        <end position="215"/>
    </location>
</feature>
<feature type="compositionally biased region" description="Acidic residues" evidence="1">
    <location>
        <begin position="160"/>
        <end position="202"/>
    </location>
</feature>
<feature type="compositionally biased region" description="Acidic residues" evidence="1">
    <location>
        <begin position="1"/>
        <end position="10"/>
    </location>
</feature>
<name>A0A507FP92_9FUNG</name>
<evidence type="ECO:0000313" key="4">
    <source>
        <dbReference type="Proteomes" id="UP000320333"/>
    </source>
</evidence>
<dbReference type="GO" id="GO:0005789">
    <property type="term" value="C:endoplasmic reticulum membrane"/>
    <property type="evidence" value="ECO:0007669"/>
    <property type="project" value="TreeGrafter"/>
</dbReference>
<comment type="caution">
    <text evidence="3">The sequence shown here is derived from an EMBL/GenBank/DDBJ whole genome shotgun (WGS) entry which is preliminary data.</text>
</comment>
<evidence type="ECO:0000313" key="3">
    <source>
        <dbReference type="EMBL" id="TPX78261.1"/>
    </source>
</evidence>
<feature type="compositionally biased region" description="Basic and acidic residues" evidence="1">
    <location>
        <begin position="325"/>
        <end position="335"/>
    </location>
</feature>
<accession>A0A507FP92</accession>
<dbReference type="Pfam" id="PF08636">
    <property type="entry name" value="Pkr1"/>
    <property type="match status" value="1"/>
</dbReference>
<evidence type="ECO:0000256" key="1">
    <source>
        <dbReference type="SAM" id="MobiDB-lite"/>
    </source>
</evidence>
<feature type="region of interest" description="Disordered" evidence="1">
    <location>
        <begin position="325"/>
        <end position="371"/>
    </location>
</feature>
<keyword evidence="2" id="KW-0812">Transmembrane</keyword>
<feature type="compositionally biased region" description="Basic and acidic residues" evidence="1">
    <location>
        <begin position="120"/>
        <end position="133"/>
    </location>
</feature>
<dbReference type="OrthoDB" id="9626941at2759"/>
<keyword evidence="2" id="KW-1133">Transmembrane helix</keyword>